<evidence type="ECO:0000313" key="3">
    <source>
        <dbReference type="Proteomes" id="UP000813423"/>
    </source>
</evidence>
<reference evidence="2" key="1">
    <citation type="submission" date="2021-08" db="EMBL/GenBank/DDBJ databases">
        <title>Global Aspergillus fumigatus from environmental and clinical sources.</title>
        <authorList>
            <person name="Barber A."/>
            <person name="Sae-Ong T."/>
        </authorList>
    </citation>
    <scope>NUCLEOTIDE SEQUENCE</scope>
    <source>
        <strain evidence="2">NRZ-2016-071</strain>
    </source>
</reference>
<organism evidence="2 3">
    <name type="scientific">Aspergillus fumigatus</name>
    <name type="common">Neosartorya fumigata</name>
    <dbReference type="NCBI Taxonomy" id="746128"/>
    <lineage>
        <taxon>Eukaryota</taxon>
        <taxon>Fungi</taxon>
        <taxon>Dikarya</taxon>
        <taxon>Ascomycota</taxon>
        <taxon>Pezizomycotina</taxon>
        <taxon>Eurotiomycetes</taxon>
        <taxon>Eurotiomycetidae</taxon>
        <taxon>Eurotiales</taxon>
        <taxon>Aspergillaceae</taxon>
        <taxon>Aspergillus</taxon>
        <taxon>Aspergillus subgen. Fumigati</taxon>
    </lineage>
</organism>
<name>A0A9P8ST98_ASPFM</name>
<protein>
    <submittedName>
        <fullName evidence="2">Uncharacterized protein</fullName>
    </submittedName>
</protein>
<gene>
    <name evidence="2" type="ORF">KXV57_006600</name>
</gene>
<evidence type="ECO:0000256" key="1">
    <source>
        <dbReference type="SAM" id="SignalP"/>
    </source>
</evidence>
<feature type="signal peptide" evidence="1">
    <location>
        <begin position="1"/>
        <end position="19"/>
    </location>
</feature>
<dbReference type="EMBL" id="JAIBSC010000049">
    <property type="protein sequence ID" value="KAH1904043.1"/>
    <property type="molecule type" value="Genomic_DNA"/>
</dbReference>
<dbReference type="AlphaFoldDB" id="A0A9P8ST98"/>
<evidence type="ECO:0000313" key="2">
    <source>
        <dbReference type="EMBL" id="KAH1904043.1"/>
    </source>
</evidence>
<proteinExistence type="predicted"/>
<comment type="caution">
    <text evidence="2">The sequence shown here is derived from an EMBL/GenBank/DDBJ whole genome shotgun (WGS) entry which is preliminary data.</text>
</comment>
<sequence length="247" mass="26834">MKFDSALPVLAVSLAPVAALGQLPYVGGGGGGLPDVGGATDLAKPGQVTGQLNGLLEGLGLNGLDLSQVLTIDWDNDKELLNLLGTEGQGKINVLASKDKSRNATDEEKANYIRDSDSAKEIKQARDDYKKGKLNFFYAYGMQAVKDVVQPKWVLVFDNAFTATGYFGLVQDTYKDYYDRNRNKCSPRPSPQVFIYPHGVGPAELEGTKKFDKFTGKVFFQPIASAVQLPVIPQQDVYGYLSARKTS</sequence>
<accession>A0A9P8ST98</accession>
<keyword evidence="1" id="KW-0732">Signal</keyword>
<feature type="chain" id="PRO_5040472555" evidence="1">
    <location>
        <begin position="20"/>
        <end position="247"/>
    </location>
</feature>
<dbReference type="Proteomes" id="UP000813423">
    <property type="component" value="Unassembled WGS sequence"/>
</dbReference>